<name>F8FJ07_PAEMK</name>
<dbReference type="PANTHER" id="PTHR43422">
    <property type="entry name" value="THIAMINE THIAZOLE SYNTHASE"/>
    <property type="match status" value="1"/>
</dbReference>
<gene>
    <name evidence="2" type="ordered locus">KNP414_07900</name>
</gene>
<dbReference type="InterPro" id="IPR002938">
    <property type="entry name" value="FAD-bd"/>
</dbReference>
<evidence type="ECO:0000259" key="1">
    <source>
        <dbReference type="Pfam" id="PF01494"/>
    </source>
</evidence>
<accession>F8FJ07</accession>
<evidence type="ECO:0000313" key="3">
    <source>
        <dbReference type="Proteomes" id="UP000006620"/>
    </source>
</evidence>
<dbReference type="InterPro" id="IPR036188">
    <property type="entry name" value="FAD/NAD-bd_sf"/>
</dbReference>
<dbReference type="PATRIC" id="fig|1036673.3.peg.7371"/>
<reference evidence="2 3" key="2">
    <citation type="journal article" date="2013" name="Genome Announc.">
        <title>Genome Sequence of Growth-Improving Paenibacillus mucilaginosus Strain KNP414.</title>
        <authorList>
            <person name="Lu J.J."/>
            <person name="Wang J.F."/>
            <person name="Hu X.F."/>
        </authorList>
    </citation>
    <scope>NUCLEOTIDE SEQUENCE [LARGE SCALE GENOMIC DNA]</scope>
    <source>
        <strain evidence="2 3">KNP414</strain>
    </source>
</reference>
<protein>
    <submittedName>
        <fullName evidence="2">NADPH-dependent glutamate synthase beta chain and oxidoreductase</fullName>
    </submittedName>
</protein>
<reference evidence="3" key="1">
    <citation type="submission" date="2011-06" db="EMBL/GenBank/DDBJ databases">
        <title>Complete genome sequence of Paenibacillus mucilaginosus KNP414.</title>
        <authorList>
            <person name="Wang J."/>
            <person name="Hu S."/>
            <person name="Hu X."/>
            <person name="Zhang B."/>
            <person name="Dong D."/>
            <person name="Zhang S."/>
            <person name="Zhao K."/>
            <person name="Wu D."/>
        </authorList>
    </citation>
    <scope>NUCLEOTIDE SEQUENCE [LARGE SCALE GENOMIC DNA]</scope>
    <source>
        <strain evidence="3">KNP414</strain>
    </source>
</reference>
<dbReference type="GO" id="GO:0071949">
    <property type="term" value="F:FAD binding"/>
    <property type="evidence" value="ECO:0007669"/>
    <property type="project" value="InterPro"/>
</dbReference>
<dbReference type="PRINTS" id="PR00420">
    <property type="entry name" value="RNGMNOXGNASE"/>
</dbReference>
<feature type="domain" description="FAD-binding" evidence="1">
    <location>
        <begin position="322"/>
        <end position="372"/>
    </location>
</feature>
<dbReference type="Proteomes" id="UP000006620">
    <property type="component" value="Chromosome"/>
</dbReference>
<proteinExistence type="predicted"/>
<dbReference type="KEGG" id="pms:KNP414_07900"/>
<dbReference type="PANTHER" id="PTHR43422:SF3">
    <property type="entry name" value="THIAMINE THIAZOLE SYNTHASE"/>
    <property type="match status" value="1"/>
</dbReference>
<dbReference type="HOGENOM" id="CLU_028028_2_0_9"/>
<sequence>MEEVCVMEQSVVPRQLGRRAVVIGGSVAGMLAARVLSETFGEVIVLEADQPPEGKLPRKRVPQGHHSHLLLMSGQQVLDRLFPGFTGELVADGSVETDFTEDMEWFHFGEWKRRFRGGLKNLQQTRPFLEWHLRRRLGEYGNVAVRYGTIVEGLVLSPGGHHVSAVKLRESRGGTEELSADFFVDAGGAGSQTLQWLTGREPAPHTTESVRIGLSYATRYYEGRPEDKGRSWKNLLISSQLPELPSFGAILSFEGGKVGVTLGTYLGEPAATEEAFLKLAQSLPQPHIYDYIREAEPLGEIRTYRIPAQQRRRPDRIAGLPGRLLMLGDAYCRFDPIYGQGMSVAAMEAELLQRELAALANGSGLDTLHRIYYRGLVKLTDYPWEAALTEAFRHPAIPGDRPPGLRLKQWLTTRIYRTSAKDELVYTRLVQAMNLTHAQSVFFHPSVLLRLLR</sequence>
<dbReference type="SUPFAM" id="SSF51905">
    <property type="entry name" value="FAD/NAD(P)-binding domain"/>
    <property type="match status" value="1"/>
</dbReference>
<dbReference type="AlphaFoldDB" id="F8FJ07"/>
<dbReference type="EMBL" id="CP002869">
    <property type="protein sequence ID" value="AEI46385.1"/>
    <property type="molecule type" value="Genomic_DNA"/>
</dbReference>
<dbReference type="Pfam" id="PF01494">
    <property type="entry name" value="FAD_binding_3"/>
    <property type="match status" value="1"/>
</dbReference>
<organism evidence="2 3">
    <name type="scientific">Paenibacillus mucilaginosus (strain KNP414)</name>
    <dbReference type="NCBI Taxonomy" id="1036673"/>
    <lineage>
        <taxon>Bacteria</taxon>
        <taxon>Bacillati</taxon>
        <taxon>Bacillota</taxon>
        <taxon>Bacilli</taxon>
        <taxon>Bacillales</taxon>
        <taxon>Paenibacillaceae</taxon>
        <taxon>Paenibacillus</taxon>
    </lineage>
</organism>
<dbReference type="Gene3D" id="3.50.50.60">
    <property type="entry name" value="FAD/NAD(P)-binding domain"/>
    <property type="match status" value="1"/>
</dbReference>
<evidence type="ECO:0000313" key="2">
    <source>
        <dbReference type="EMBL" id="AEI46385.1"/>
    </source>
</evidence>